<dbReference type="Gene3D" id="3.40.50.1820">
    <property type="entry name" value="alpha/beta hydrolase"/>
    <property type="match status" value="1"/>
</dbReference>
<organism evidence="2 3">
    <name type="scientific">Terrabacter lapilli</name>
    <dbReference type="NCBI Taxonomy" id="436231"/>
    <lineage>
        <taxon>Bacteria</taxon>
        <taxon>Bacillati</taxon>
        <taxon>Actinomycetota</taxon>
        <taxon>Actinomycetes</taxon>
        <taxon>Micrococcales</taxon>
        <taxon>Intrasporangiaceae</taxon>
        <taxon>Terrabacter</taxon>
    </lineage>
</organism>
<dbReference type="Pfam" id="PF00561">
    <property type="entry name" value="Abhydrolase_1"/>
    <property type="match status" value="1"/>
</dbReference>
<dbReference type="Proteomes" id="UP001500013">
    <property type="component" value="Unassembled WGS sequence"/>
</dbReference>
<dbReference type="InterPro" id="IPR000073">
    <property type="entry name" value="AB_hydrolase_1"/>
</dbReference>
<dbReference type="EMBL" id="BAAAPU010000009">
    <property type="protein sequence ID" value="GAA1989159.1"/>
    <property type="molecule type" value="Genomic_DNA"/>
</dbReference>
<accession>A0ABP5E1F0</accession>
<comment type="caution">
    <text evidence="2">The sequence shown here is derived from an EMBL/GenBank/DDBJ whole genome shotgun (WGS) entry which is preliminary data.</text>
</comment>
<name>A0ABP5E1F0_9MICO</name>
<keyword evidence="3" id="KW-1185">Reference proteome</keyword>
<dbReference type="SUPFAM" id="SSF53474">
    <property type="entry name" value="alpha/beta-Hydrolases"/>
    <property type="match status" value="1"/>
</dbReference>
<feature type="domain" description="AB hydrolase-1" evidence="1">
    <location>
        <begin position="24"/>
        <end position="128"/>
    </location>
</feature>
<evidence type="ECO:0000313" key="2">
    <source>
        <dbReference type="EMBL" id="GAA1989159.1"/>
    </source>
</evidence>
<gene>
    <name evidence="2" type="ORF">GCM10009817_33670</name>
</gene>
<dbReference type="PANTHER" id="PTHR43798:SF33">
    <property type="entry name" value="HYDROLASE, PUTATIVE (AFU_ORTHOLOGUE AFUA_2G14860)-RELATED"/>
    <property type="match status" value="1"/>
</dbReference>
<evidence type="ECO:0000313" key="3">
    <source>
        <dbReference type="Proteomes" id="UP001500013"/>
    </source>
</evidence>
<evidence type="ECO:0000259" key="1">
    <source>
        <dbReference type="Pfam" id="PF00561"/>
    </source>
</evidence>
<dbReference type="RefSeq" id="WP_344065203.1">
    <property type="nucleotide sequence ID" value="NZ_BAAAPU010000009.1"/>
</dbReference>
<proteinExistence type="predicted"/>
<dbReference type="InterPro" id="IPR029058">
    <property type="entry name" value="AB_hydrolase_fold"/>
</dbReference>
<dbReference type="PANTHER" id="PTHR43798">
    <property type="entry name" value="MONOACYLGLYCEROL LIPASE"/>
    <property type="match status" value="1"/>
</dbReference>
<dbReference type="PRINTS" id="PR00111">
    <property type="entry name" value="ABHYDROLASE"/>
</dbReference>
<dbReference type="InterPro" id="IPR050266">
    <property type="entry name" value="AB_hydrolase_sf"/>
</dbReference>
<sequence>MAAVALHTRRWGAPGAPGPLPPALLLHATGETSADWAPVAEGLATDRLVVAVDLRGHGSSPWPGSYALTALTDDVEAVAADVATNHGRPVDLVGHSLGGLVACLLASRRPELVRRLVLEDVPVPHPREPRPPARPEGDLAFDWEAVLQVRAQIDEPDPGWPQVVAGVRAPALVVWGGPSSPMPVEHVREMAETVVDGRLVRIDAGHLVHAAQPAAFTAAVRGFLSLPD</sequence>
<reference evidence="3" key="1">
    <citation type="journal article" date="2019" name="Int. J. Syst. Evol. Microbiol.">
        <title>The Global Catalogue of Microorganisms (GCM) 10K type strain sequencing project: providing services to taxonomists for standard genome sequencing and annotation.</title>
        <authorList>
            <consortium name="The Broad Institute Genomics Platform"/>
            <consortium name="The Broad Institute Genome Sequencing Center for Infectious Disease"/>
            <person name="Wu L."/>
            <person name="Ma J."/>
        </authorList>
    </citation>
    <scope>NUCLEOTIDE SEQUENCE [LARGE SCALE GENOMIC DNA]</scope>
    <source>
        <strain evidence="3">JCM 15628</strain>
    </source>
</reference>
<protein>
    <recommendedName>
        <fullName evidence="1">AB hydrolase-1 domain-containing protein</fullName>
    </recommendedName>
</protein>